<keyword evidence="2" id="KW-1185">Reference proteome</keyword>
<reference evidence="2" key="2">
    <citation type="submission" date="2015-01" db="EMBL/GenBank/DDBJ databases">
        <title>Evolutionary Origins and Diversification of the Mycorrhizal Mutualists.</title>
        <authorList>
            <consortium name="DOE Joint Genome Institute"/>
            <consortium name="Mycorrhizal Genomics Consortium"/>
            <person name="Kohler A."/>
            <person name="Kuo A."/>
            <person name="Nagy L.G."/>
            <person name="Floudas D."/>
            <person name="Copeland A."/>
            <person name="Barry K.W."/>
            <person name="Cichocki N."/>
            <person name="Veneault-Fourrey C."/>
            <person name="LaButti K."/>
            <person name="Lindquist E.A."/>
            <person name="Lipzen A."/>
            <person name="Lundell T."/>
            <person name="Morin E."/>
            <person name="Murat C."/>
            <person name="Riley R."/>
            <person name="Ohm R."/>
            <person name="Sun H."/>
            <person name="Tunlid A."/>
            <person name="Henrissat B."/>
            <person name="Grigoriev I.V."/>
            <person name="Hibbett D.S."/>
            <person name="Martin F."/>
        </authorList>
    </citation>
    <scope>NUCLEOTIDE SEQUENCE [LARGE SCALE GENOMIC DNA]</scope>
    <source>
        <strain evidence="2">h7</strain>
    </source>
</reference>
<organism evidence="1 2">
    <name type="scientific">Hebeloma cylindrosporum</name>
    <dbReference type="NCBI Taxonomy" id="76867"/>
    <lineage>
        <taxon>Eukaryota</taxon>
        <taxon>Fungi</taxon>
        <taxon>Dikarya</taxon>
        <taxon>Basidiomycota</taxon>
        <taxon>Agaricomycotina</taxon>
        <taxon>Agaricomycetes</taxon>
        <taxon>Agaricomycetidae</taxon>
        <taxon>Agaricales</taxon>
        <taxon>Agaricineae</taxon>
        <taxon>Hymenogastraceae</taxon>
        <taxon>Hebeloma</taxon>
    </lineage>
</organism>
<name>A0A0C3BEH6_HEBCY</name>
<dbReference type="Proteomes" id="UP000053424">
    <property type="component" value="Unassembled WGS sequence"/>
</dbReference>
<proteinExistence type="predicted"/>
<reference evidence="1 2" key="1">
    <citation type="submission" date="2014-04" db="EMBL/GenBank/DDBJ databases">
        <authorList>
            <consortium name="DOE Joint Genome Institute"/>
            <person name="Kuo A."/>
            <person name="Gay G."/>
            <person name="Dore J."/>
            <person name="Kohler A."/>
            <person name="Nagy L.G."/>
            <person name="Floudas D."/>
            <person name="Copeland A."/>
            <person name="Barry K.W."/>
            <person name="Cichocki N."/>
            <person name="Veneault-Fourrey C."/>
            <person name="LaButti K."/>
            <person name="Lindquist E.A."/>
            <person name="Lipzen A."/>
            <person name="Lundell T."/>
            <person name="Morin E."/>
            <person name="Murat C."/>
            <person name="Sun H."/>
            <person name="Tunlid A."/>
            <person name="Henrissat B."/>
            <person name="Grigoriev I.V."/>
            <person name="Hibbett D.S."/>
            <person name="Martin F."/>
            <person name="Nordberg H.P."/>
            <person name="Cantor M.N."/>
            <person name="Hua S.X."/>
        </authorList>
    </citation>
    <scope>NUCLEOTIDE SEQUENCE [LARGE SCALE GENOMIC DNA]</scope>
    <source>
        <strain evidence="2">h7</strain>
    </source>
</reference>
<dbReference type="AlphaFoldDB" id="A0A0C3BEH6"/>
<evidence type="ECO:0000313" key="2">
    <source>
        <dbReference type="Proteomes" id="UP000053424"/>
    </source>
</evidence>
<sequence length="86" mass="9934">MMGKLHDRIIYDFSPRPYSKPSKRRRMASSLNLICSVETTLLIMLQVKFRKNKFANTRKSMAWASKQVIMFGSGPTGALEIKRLRV</sequence>
<accession>A0A0C3BEH6</accession>
<gene>
    <name evidence="1" type="ORF">M413DRAFT_449881</name>
</gene>
<dbReference type="HOGENOM" id="CLU_2498129_0_0_1"/>
<protein>
    <submittedName>
        <fullName evidence="1">Uncharacterized protein</fullName>
    </submittedName>
</protein>
<evidence type="ECO:0000313" key="1">
    <source>
        <dbReference type="EMBL" id="KIM35170.1"/>
    </source>
</evidence>
<dbReference type="EMBL" id="KN831828">
    <property type="protein sequence ID" value="KIM35170.1"/>
    <property type="molecule type" value="Genomic_DNA"/>
</dbReference>